<evidence type="ECO:0000256" key="6">
    <source>
        <dbReference type="ARBA" id="ARBA00022490"/>
    </source>
</evidence>
<evidence type="ECO:0000256" key="7">
    <source>
        <dbReference type="ARBA" id="ARBA00022722"/>
    </source>
</evidence>
<evidence type="ECO:0000256" key="4">
    <source>
        <dbReference type="ARBA" id="ARBA00008372"/>
    </source>
</evidence>
<evidence type="ECO:0000313" key="15">
    <source>
        <dbReference type="EMBL" id="KAA8493492.1"/>
    </source>
</evidence>
<dbReference type="GO" id="GO:0004535">
    <property type="term" value="F:poly(A)-specific ribonuclease activity"/>
    <property type="evidence" value="ECO:0007669"/>
    <property type="project" value="UniProtKB-EC"/>
</dbReference>
<proteinExistence type="inferred from homology"/>
<sequence>MALQIRDVWESNLEEEMMVISGVLEKYSHVAMDTEFPGVVARPVGGFRNSSDYQYQTLRCNVDLLKIIQLGLAFADEDGNLAEDCPCWQFNFKFSLQDDMYAQDSIDLLTQSGIDFEQFERDGIDVLHFGELLIGSGLVLNDNVTWISFHSSFDFGYLIKVLTCSNLPSDESEFFELMQLYFPRLWDMKYLLTDRFYGGLSKLAEVYEVKRYGKMHQAGSDSLLTLEVFFRVRASTFQGHVHKDMMNILYGLGTGHTANAHVNNIYPTRAGDANLANGTSSAVMNQRSDSGTAKSILAASTGTDD</sequence>
<keyword evidence="14" id="KW-0539">Nucleus</keyword>
<dbReference type="EMBL" id="VRMN01000006">
    <property type="protein sequence ID" value="KAA8493492.1"/>
    <property type="molecule type" value="Genomic_DNA"/>
</dbReference>
<dbReference type="GO" id="GO:0030014">
    <property type="term" value="C:CCR4-NOT complex"/>
    <property type="evidence" value="ECO:0007669"/>
    <property type="project" value="InterPro"/>
</dbReference>
<name>A0A5J4YRQ4_PORPP</name>
<dbReference type="InterPro" id="IPR012337">
    <property type="entry name" value="RNaseH-like_sf"/>
</dbReference>
<gene>
    <name evidence="15" type="ORF">FVE85_4629</name>
</gene>
<dbReference type="InterPro" id="IPR036397">
    <property type="entry name" value="RNaseH_sf"/>
</dbReference>
<dbReference type="GO" id="GO:0005737">
    <property type="term" value="C:cytoplasm"/>
    <property type="evidence" value="ECO:0007669"/>
    <property type="project" value="UniProtKB-SubCell"/>
</dbReference>
<dbReference type="GO" id="GO:0046872">
    <property type="term" value="F:metal ion binding"/>
    <property type="evidence" value="ECO:0007669"/>
    <property type="project" value="UniProtKB-KW"/>
</dbReference>
<dbReference type="SUPFAM" id="SSF53098">
    <property type="entry name" value="Ribonuclease H-like"/>
    <property type="match status" value="1"/>
</dbReference>
<evidence type="ECO:0000256" key="12">
    <source>
        <dbReference type="ARBA" id="ARBA00023015"/>
    </source>
</evidence>
<evidence type="ECO:0000256" key="9">
    <source>
        <dbReference type="ARBA" id="ARBA00022801"/>
    </source>
</evidence>
<keyword evidence="12" id="KW-0805">Transcription regulation</keyword>
<evidence type="ECO:0000256" key="11">
    <source>
        <dbReference type="ARBA" id="ARBA00022884"/>
    </source>
</evidence>
<dbReference type="InterPro" id="IPR039637">
    <property type="entry name" value="CNOT7/CNOT8/Pop2"/>
</dbReference>
<evidence type="ECO:0000256" key="14">
    <source>
        <dbReference type="ARBA" id="ARBA00023242"/>
    </source>
</evidence>
<dbReference type="Gene3D" id="3.30.420.10">
    <property type="entry name" value="Ribonuclease H-like superfamily/Ribonuclease H"/>
    <property type="match status" value="1"/>
</dbReference>
<keyword evidence="11" id="KW-0694">RNA-binding</keyword>
<protein>
    <recommendedName>
        <fullName evidence="5">poly(A)-specific ribonuclease</fullName>
        <ecNumber evidence="5">3.1.13.4</ecNumber>
    </recommendedName>
</protein>
<dbReference type="GO" id="GO:0005634">
    <property type="term" value="C:nucleus"/>
    <property type="evidence" value="ECO:0007669"/>
    <property type="project" value="UniProtKB-SubCell"/>
</dbReference>
<dbReference type="GO" id="GO:0003723">
    <property type="term" value="F:RNA binding"/>
    <property type="evidence" value="ECO:0007669"/>
    <property type="project" value="UniProtKB-KW"/>
</dbReference>
<dbReference type="Proteomes" id="UP000324585">
    <property type="component" value="Unassembled WGS sequence"/>
</dbReference>
<accession>A0A5J4YRQ4</accession>
<dbReference type="FunFam" id="3.30.420.10:FF:000048">
    <property type="entry name" value="CCR4-associated factor 1, putative"/>
    <property type="match status" value="1"/>
</dbReference>
<keyword evidence="6" id="KW-0963">Cytoplasm</keyword>
<dbReference type="Pfam" id="PF04857">
    <property type="entry name" value="CAF1"/>
    <property type="match status" value="2"/>
</dbReference>
<keyword evidence="10" id="KW-0269">Exonuclease</keyword>
<dbReference type="EC" id="3.1.13.4" evidence="5"/>
<comment type="caution">
    <text evidence="15">The sequence shown here is derived from an EMBL/GenBank/DDBJ whole genome shotgun (WGS) entry which is preliminary data.</text>
</comment>
<evidence type="ECO:0000256" key="2">
    <source>
        <dbReference type="ARBA" id="ARBA00004123"/>
    </source>
</evidence>
<evidence type="ECO:0000256" key="5">
    <source>
        <dbReference type="ARBA" id="ARBA00012161"/>
    </source>
</evidence>
<reference evidence="16" key="1">
    <citation type="journal article" date="2019" name="Nat. Commun.">
        <title>Expansion of phycobilisome linker gene families in mesophilic red algae.</title>
        <authorList>
            <person name="Lee J."/>
            <person name="Kim D."/>
            <person name="Bhattacharya D."/>
            <person name="Yoon H.S."/>
        </authorList>
    </citation>
    <scope>NUCLEOTIDE SEQUENCE [LARGE SCALE GENOMIC DNA]</scope>
    <source>
        <strain evidence="16">CCMP 1328</strain>
    </source>
</reference>
<evidence type="ECO:0000256" key="3">
    <source>
        <dbReference type="ARBA" id="ARBA00004496"/>
    </source>
</evidence>
<dbReference type="AlphaFoldDB" id="A0A5J4YRQ4"/>
<keyword evidence="7" id="KW-0540">Nuclease</keyword>
<keyword evidence="8" id="KW-0479">Metal-binding</keyword>
<dbReference type="InterPro" id="IPR006941">
    <property type="entry name" value="RNase_CAF1"/>
</dbReference>
<evidence type="ECO:0000256" key="10">
    <source>
        <dbReference type="ARBA" id="ARBA00022839"/>
    </source>
</evidence>
<evidence type="ECO:0000313" key="16">
    <source>
        <dbReference type="Proteomes" id="UP000324585"/>
    </source>
</evidence>
<comment type="subcellular location">
    <subcellularLocation>
        <location evidence="3">Cytoplasm</location>
    </subcellularLocation>
    <subcellularLocation>
        <location evidence="2">Nucleus</location>
    </subcellularLocation>
</comment>
<dbReference type="OrthoDB" id="1164111at2759"/>
<evidence type="ECO:0000256" key="8">
    <source>
        <dbReference type="ARBA" id="ARBA00022723"/>
    </source>
</evidence>
<dbReference type="OMA" id="IKFMMRA"/>
<comment type="catalytic activity">
    <reaction evidence="1">
        <text>Exonucleolytic cleavage of poly(A) to 5'-AMP.</text>
        <dbReference type="EC" id="3.1.13.4"/>
    </reaction>
</comment>
<keyword evidence="13" id="KW-0804">Transcription</keyword>
<evidence type="ECO:0000256" key="1">
    <source>
        <dbReference type="ARBA" id="ARBA00001663"/>
    </source>
</evidence>
<dbReference type="PANTHER" id="PTHR10797">
    <property type="entry name" value="CCR4-NOT TRANSCRIPTION COMPLEX SUBUNIT"/>
    <property type="match status" value="1"/>
</dbReference>
<keyword evidence="9" id="KW-0378">Hydrolase</keyword>
<evidence type="ECO:0000256" key="13">
    <source>
        <dbReference type="ARBA" id="ARBA00023163"/>
    </source>
</evidence>
<comment type="similarity">
    <text evidence="4">Belongs to the CAF1 family.</text>
</comment>
<organism evidence="15 16">
    <name type="scientific">Porphyridium purpureum</name>
    <name type="common">Red alga</name>
    <name type="synonym">Porphyridium cruentum</name>
    <dbReference type="NCBI Taxonomy" id="35688"/>
    <lineage>
        <taxon>Eukaryota</taxon>
        <taxon>Rhodophyta</taxon>
        <taxon>Bangiophyceae</taxon>
        <taxon>Porphyridiales</taxon>
        <taxon>Porphyridiaceae</taxon>
        <taxon>Porphyridium</taxon>
    </lineage>
</organism>
<keyword evidence="16" id="KW-1185">Reference proteome</keyword>